<dbReference type="PANTHER" id="PTHR31780">
    <property type="entry name" value="STRESS RESPONSE PROTEIN NST1-RELATED"/>
    <property type="match status" value="1"/>
</dbReference>
<gene>
    <name evidence="10" type="ORF">PMIN01_03078</name>
</gene>
<evidence type="ECO:0000256" key="1">
    <source>
        <dbReference type="ARBA" id="ARBA00002545"/>
    </source>
</evidence>
<feature type="compositionally biased region" description="Low complexity" evidence="9">
    <location>
        <begin position="1"/>
        <end position="15"/>
    </location>
</feature>
<evidence type="ECO:0000256" key="3">
    <source>
        <dbReference type="ARBA" id="ARBA00007112"/>
    </source>
</evidence>
<evidence type="ECO:0000256" key="7">
    <source>
        <dbReference type="ARBA" id="ARBA00023054"/>
    </source>
</evidence>
<protein>
    <recommendedName>
        <fullName evidence="4 8">Stress response protein NST1</fullName>
    </recommendedName>
</protein>
<evidence type="ECO:0000256" key="4">
    <source>
        <dbReference type="ARBA" id="ARBA00020733"/>
    </source>
</evidence>
<evidence type="ECO:0000256" key="6">
    <source>
        <dbReference type="ARBA" id="ARBA00023016"/>
    </source>
</evidence>
<accession>A0A9P6GSJ0</accession>
<comment type="subcellular location">
    <subcellularLocation>
        <location evidence="2 8">Cytoplasm</location>
    </subcellularLocation>
</comment>
<feature type="compositionally biased region" description="Pro residues" evidence="9">
    <location>
        <begin position="746"/>
        <end position="766"/>
    </location>
</feature>
<feature type="compositionally biased region" description="Polar residues" evidence="9">
    <location>
        <begin position="648"/>
        <end position="664"/>
    </location>
</feature>
<feature type="compositionally biased region" description="Basic and acidic residues" evidence="9">
    <location>
        <begin position="78"/>
        <end position="107"/>
    </location>
</feature>
<proteinExistence type="inferred from homology"/>
<evidence type="ECO:0000256" key="9">
    <source>
        <dbReference type="SAM" id="MobiDB-lite"/>
    </source>
</evidence>
<dbReference type="OrthoDB" id="21629at2759"/>
<comment type="function">
    <text evidence="1 8">May act as a negative regulator of salt tolerance.</text>
</comment>
<comment type="similarity">
    <text evidence="3 8">Belongs to the NST1 family.</text>
</comment>
<feature type="compositionally biased region" description="Acidic residues" evidence="9">
    <location>
        <begin position="280"/>
        <end position="292"/>
    </location>
</feature>
<organism evidence="10 11">
    <name type="scientific">Paraphaeosphaeria minitans</name>
    <dbReference type="NCBI Taxonomy" id="565426"/>
    <lineage>
        <taxon>Eukaryota</taxon>
        <taxon>Fungi</taxon>
        <taxon>Dikarya</taxon>
        <taxon>Ascomycota</taxon>
        <taxon>Pezizomycotina</taxon>
        <taxon>Dothideomycetes</taxon>
        <taxon>Pleosporomycetidae</taxon>
        <taxon>Pleosporales</taxon>
        <taxon>Massarineae</taxon>
        <taxon>Didymosphaeriaceae</taxon>
        <taxon>Paraphaeosphaeria</taxon>
    </lineage>
</organism>
<keyword evidence="5 8" id="KW-0963">Cytoplasm</keyword>
<evidence type="ECO:0000256" key="8">
    <source>
        <dbReference type="RuleBase" id="RU049441"/>
    </source>
</evidence>
<dbReference type="AlphaFoldDB" id="A0A9P6GSJ0"/>
<dbReference type="Proteomes" id="UP000756921">
    <property type="component" value="Unassembled WGS sequence"/>
</dbReference>
<sequence>MAQGTRTAAAPTTAPSNGVAAGHAPQPTAVNRKKQKRREKEAAKKAADSQKQPAGPVKNGMQVPQPASPPAQHHHAPHYADVDYRPDFDDATPHDYRPDFDDATPHDDEGDFYSDEADDGYYDDQGYPADGHYDPAYAARPPPGSVGKKAKKKPKALPPPQPAYHNPPLRPNPHARKPNTNPNSRIWNTTTQEERERIREFWLSLGEDERKSLVKIEKEAVLRKMKEQQKHSCSCTVCGRKRTAIEEELEVLYDAYYEELEQAPRPILPPHAPPGHYSDPDEYSGDEEEADQDYSNSEISSEEDFSEEDRSLPPPETADFLRFGNSLQVKGIASVMSLLRERLMHSPGGILTVADDLLKNDGKKFIEMMEQLAERRMQREEEAQYQAHPSMYRGGPHNSHHNPPPEEDDVDDDEEDEEGYEDGDYEDEEEDEEDTMTEEQRMEEGRRMFQIFAARMFEQRVLQAYREKVAKERQEQLLQELLEENQQQELKDAKKAKEAAKKKEKKEKQKQQKLEEKTRKEAEQAAKEAELKAAEEKRQEEQRKKREEQRKKKEAERKAQEEEKQRKEAERLRRQQEERDRQQEAERKAREHKQQEKKAREEAKRKEREEREAKEREVKEKKAQDEKDRREREAKAKAEKERAWKGEQTASQPAATPAKKNSQPVAVALPSQLLKQASPTGIPSPHVTPAVPKAPTPSRPRQSSQQGSHGSSPKPSSKSMSPTSQAHVPIVPKSILTKPPTSQQPTPAPPTQPTSPMPPIGPPPGMPILSSMGVGNLPPGLNGFPGPMPGMMGPGRNMPMFPPQPVAQPFRGFPPPGMHAPSPMSIGRGFPMDGPPPGFGPMQGFSTPTHPPGFGMGMPSHSRQTSGSFGKQDADGPVGPPGAHPIQRPVPIQRPSSTKPHDDGRGHDVDELANHLGSKALLDDAEDLDLDEFNPTAARRRSTQPGHGSLRGAPLGFGFVDIPGPPRPDIAGPFAGSNNASVWGTPPMGGMPFPMPGAGWGTSPTSNLFSNPFPMMSAQRPHEQRGPGEQRLVWLRRIVCSTCKMLSMRQPGADGYMDAQEVYSHIESARGPNEPSVGMQEIKEACDIIGDHNNGGGSLEYKELPPGHLSHIKYIDASAIPPPTLGEIGSPIPSHSVPVGIGFGAGRPFPGLGPQGF</sequence>
<dbReference type="EMBL" id="WJXW01000002">
    <property type="protein sequence ID" value="KAF9740443.1"/>
    <property type="molecule type" value="Genomic_DNA"/>
</dbReference>
<evidence type="ECO:0000256" key="5">
    <source>
        <dbReference type="ARBA" id="ARBA00022490"/>
    </source>
</evidence>
<dbReference type="InterPro" id="IPR025279">
    <property type="entry name" value="NST1"/>
</dbReference>
<dbReference type="GO" id="GO:0005737">
    <property type="term" value="C:cytoplasm"/>
    <property type="evidence" value="ECO:0007669"/>
    <property type="project" value="UniProtKB-SubCell"/>
</dbReference>
<feature type="compositionally biased region" description="Basic and acidic residues" evidence="9">
    <location>
        <begin position="899"/>
        <end position="910"/>
    </location>
</feature>
<evidence type="ECO:0000256" key="2">
    <source>
        <dbReference type="ARBA" id="ARBA00004496"/>
    </source>
</evidence>
<dbReference type="Pfam" id="PF13945">
    <property type="entry name" value="NST1"/>
    <property type="match status" value="1"/>
</dbReference>
<evidence type="ECO:0000313" key="11">
    <source>
        <dbReference type="Proteomes" id="UP000756921"/>
    </source>
</evidence>
<feature type="compositionally biased region" description="Acidic residues" evidence="9">
    <location>
        <begin position="405"/>
        <end position="437"/>
    </location>
</feature>
<evidence type="ECO:0000313" key="10">
    <source>
        <dbReference type="EMBL" id="KAF9740443.1"/>
    </source>
</evidence>
<feature type="region of interest" description="Disordered" evidence="9">
    <location>
        <begin position="376"/>
        <end position="444"/>
    </location>
</feature>
<name>A0A9P6GSJ0_9PLEO</name>
<feature type="compositionally biased region" description="Acidic residues" evidence="9">
    <location>
        <begin position="108"/>
        <end position="122"/>
    </location>
</feature>
<dbReference type="InterPro" id="IPR051195">
    <property type="entry name" value="Fungal_stress_NST1"/>
</dbReference>
<keyword evidence="11" id="KW-1185">Reference proteome</keyword>
<feature type="compositionally biased region" description="Basic and acidic residues" evidence="9">
    <location>
        <begin position="489"/>
        <end position="645"/>
    </location>
</feature>
<comment type="caution">
    <text evidence="10">The sequence shown here is derived from an EMBL/GenBank/DDBJ whole genome shotgun (WGS) entry which is preliminary data.</text>
</comment>
<feature type="compositionally biased region" description="Basic and acidic residues" evidence="9">
    <location>
        <begin position="38"/>
        <end position="48"/>
    </location>
</feature>
<feature type="region of interest" description="Disordered" evidence="9">
    <location>
        <begin position="265"/>
        <end position="319"/>
    </location>
</feature>
<feature type="region of interest" description="Disordered" evidence="9">
    <location>
        <begin position="1"/>
        <end position="194"/>
    </location>
</feature>
<dbReference type="PANTHER" id="PTHR31780:SF10">
    <property type="entry name" value="LD36051P"/>
    <property type="match status" value="1"/>
</dbReference>
<dbReference type="CDD" id="cd22265">
    <property type="entry name" value="UDM1_RNF168"/>
    <property type="match status" value="1"/>
</dbReference>
<reference evidence="10" key="1">
    <citation type="journal article" date="2020" name="Mol. Plant Microbe Interact.">
        <title>Genome Sequence of the Biocontrol Agent Coniothyrium minitans strain Conio (IMI 134523).</title>
        <authorList>
            <person name="Patel D."/>
            <person name="Shittu T.A."/>
            <person name="Baroncelli R."/>
            <person name="Muthumeenakshi S."/>
            <person name="Osborne T.H."/>
            <person name="Janganan T.K."/>
            <person name="Sreenivasaprasad S."/>
        </authorList>
    </citation>
    <scope>NUCLEOTIDE SEQUENCE</scope>
    <source>
        <strain evidence="10">Conio</strain>
    </source>
</reference>
<feature type="region of interest" description="Disordered" evidence="9">
    <location>
        <begin position="484"/>
        <end position="772"/>
    </location>
</feature>
<feature type="compositionally biased region" description="Polar residues" evidence="9">
    <location>
        <begin position="178"/>
        <end position="188"/>
    </location>
</feature>
<feature type="region of interest" description="Disordered" evidence="9">
    <location>
        <begin position="826"/>
        <end position="910"/>
    </location>
</feature>
<feature type="compositionally biased region" description="Low complexity" evidence="9">
    <location>
        <begin position="699"/>
        <end position="725"/>
    </location>
</feature>
<keyword evidence="6 8" id="KW-0346">Stress response</keyword>
<keyword evidence="7 8" id="KW-0175">Coiled coil</keyword>